<comment type="similarity">
    <text evidence="1">Belongs to the ATG101 family.</text>
</comment>
<feature type="compositionally biased region" description="Gly residues" evidence="4">
    <location>
        <begin position="107"/>
        <end position="117"/>
    </location>
</feature>
<evidence type="ECO:0000256" key="1">
    <source>
        <dbReference type="ARBA" id="ARBA00007130"/>
    </source>
</evidence>
<evidence type="ECO:0000256" key="3">
    <source>
        <dbReference type="ARBA" id="ARBA00023006"/>
    </source>
</evidence>
<dbReference type="GO" id="GO:0000407">
    <property type="term" value="C:phagophore assembly site"/>
    <property type="evidence" value="ECO:0007669"/>
    <property type="project" value="TreeGrafter"/>
</dbReference>
<name>A0AA40A7W3_9PEZI</name>
<protein>
    <recommendedName>
        <fullName evidence="2">Autophagy-related protein 101</fullName>
    </recommendedName>
</protein>
<dbReference type="InterPro" id="IPR012445">
    <property type="entry name" value="ATG101"/>
</dbReference>
<dbReference type="GO" id="GO:0000045">
    <property type="term" value="P:autophagosome assembly"/>
    <property type="evidence" value="ECO:0007669"/>
    <property type="project" value="TreeGrafter"/>
</dbReference>
<proteinExistence type="inferred from homology"/>
<dbReference type="EMBL" id="JAUKUA010000005">
    <property type="protein sequence ID" value="KAK0710951.1"/>
    <property type="molecule type" value="Genomic_DNA"/>
</dbReference>
<dbReference type="PANTHER" id="PTHR13292">
    <property type="entry name" value="AUTOPHAGY-RELATED PROTEIN 101"/>
    <property type="match status" value="1"/>
</dbReference>
<dbReference type="Proteomes" id="UP001172102">
    <property type="component" value="Unassembled WGS sequence"/>
</dbReference>
<evidence type="ECO:0000313" key="6">
    <source>
        <dbReference type="Proteomes" id="UP001172102"/>
    </source>
</evidence>
<comment type="caution">
    <text evidence="5">The sequence shown here is derived from an EMBL/GenBank/DDBJ whole genome shotgun (WGS) entry which is preliminary data.</text>
</comment>
<feature type="region of interest" description="Disordered" evidence="4">
    <location>
        <begin position="75"/>
        <end position="118"/>
    </location>
</feature>
<dbReference type="Pfam" id="PF07855">
    <property type="entry name" value="ATG101"/>
    <property type="match status" value="1"/>
</dbReference>
<dbReference type="GO" id="GO:1990316">
    <property type="term" value="C:Atg1/ULK1 kinase complex"/>
    <property type="evidence" value="ECO:0007669"/>
    <property type="project" value="TreeGrafter"/>
</dbReference>
<keyword evidence="3" id="KW-0072">Autophagy</keyword>
<dbReference type="PANTHER" id="PTHR13292:SF0">
    <property type="entry name" value="AUTOPHAGY-RELATED PROTEIN 101"/>
    <property type="match status" value="1"/>
</dbReference>
<dbReference type="GO" id="GO:0019901">
    <property type="term" value="F:protein kinase binding"/>
    <property type="evidence" value="ECO:0007669"/>
    <property type="project" value="TreeGrafter"/>
</dbReference>
<reference evidence="5" key="1">
    <citation type="submission" date="2023-06" db="EMBL/GenBank/DDBJ databases">
        <title>Genome-scale phylogeny and comparative genomics of the fungal order Sordariales.</title>
        <authorList>
            <consortium name="Lawrence Berkeley National Laboratory"/>
            <person name="Hensen N."/>
            <person name="Bonometti L."/>
            <person name="Westerberg I."/>
            <person name="Brannstrom I.O."/>
            <person name="Guillou S."/>
            <person name="Cros-Aarteil S."/>
            <person name="Calhoun S."/>
            <person name="Haridas S."/>
            <person name="Kuo A."/>
            <person name="Mondo S."/>
            <person name="Pangilinan J."/>
            <person name="Riley R."/>
            <person name="Labutti K."/>
            <person name="Andreopoulos B."/>
            <person name="Lipzen A."/>
            <person name="Chen C."/>
            <person name="Yanf M."/>
            <person name="Daum C."/>
            <person name="Ng V."/>
            <person name="Clum A."/>
            <person name="Steindorff A."/>
            <person name="Ohm R."/>
            <person name="Martin F."/>
            <person name="Silar P."/>
            <person name="Natvig D."/>
            <person name="Lalanne C."/>
            <person name="Gautier V."/>
            <person name="Ament-Velasquez S.L."/>
            <person name="Kruys A."/>
            <person name="Hutchinson M.I."/>
            <person name="Powell A.J."/>
            <person name="Barry K."/>
            <person name="Miller A.N."/>
            <person name="Grigoriev I.V."/>
            <person name="Debuchy R."/>
            <person name="Gladieux P."/>
            <person name="Thoren M.H."/>
            <person name="Johannesson H."/>
        </authorList>
    </citation>
    <scope>NUCLEOTIDE SEQUENCE</scope>
    <source>
        <strain evidence="5">SMH4607-1</strain>
    </source>
</reference>
<organism evidence="5 6">
    <name type="scientific">Lasiosphaeris hirsuta</name>
    <dbReference type="NCBI Taxonomy" id="260670"/>
    <lineage>
        <taxon>Eukaryota</taxon>
        <taxon>Fungi</taxon>
        <taxon>Dikarya</taxon>
        <taxon>Ascomycota</taxon>
        <taxon>Pezizomycotina</taxon>
        <taxon>Sordariomycetes</taxon>
        <taxon>Sordariomycetidae</taxon>
        <taxon>Sordariales</taxon>
        <taxon>Lasiosphaeriaceae</taxon>
        <taxon>Lasiosphaeris</taxon>
    </lineage>
</organism>
<sequence>MEQPGAPEFILEAFADPNSVREVVKGILHTIFFLRFFPSVLPQTRDVFGLELAYVPEAEIETLIDQRVTALARQLEHERNQPHQPQQHHPRHQGLGGTGPASSPSLSGGGGGNGSGRGQVTIQFFEKRRPKAWYNMRGDHEVCWESWTVKVTVAEPRTEGVPTERAKVRKATETTLQNTIMNIITLANTHKDHLPPITSTEANPFPFQININQHKEAGWAARMGIY</sequence>
<accession>A0AA40A7W3</accession>
<dbReference type="AlphaFoldDB" id="A0AA40A7W3"/>
<keyword evidence="6" id="KW-1185">Reference proteome</keyword>
<evidence type="ECO:0000256" key="2">
    <source>
        <dbReference type="ARBA" id="ARBA00018874"/>
    </source>
</evidence>
<evidence type="ECO:0000313" key="5">
    <source>
        <dbReference type="EMBL" id="KAK0710951.1"/>
    </source>
</evidence>
<gene>
    <name evidence="5" type="ORF">B0H67DRAFT_269755</name>
</gene>
<evidence type="ECO:0000256" key="4">
    <source>
        <dbReference type="SAM" id="MobiDB-lite"/>
    </source>
</evidence>